<evidence type="ECO:0000259" key="4">
    <source>
        <dbReference type="PROSITE" id="PS50206"/>
    </source>
</evidence>
<dbReference type="AlphaFoldDB" id="A0A937XIZ4"/>
<comment type="caution">
    <text evidence="5">The sequence shown here is derived from an EMBL/GenBank/DDBJ whole genome shotgun (WGS) entry which is preliminary data.</text>
</comment>
<feature type="region of interest" description="Disordered" evidence="3">
    <location>
        <begin position="1"/>
        <end position="47"/>
    </location>
</feature>
<protein>
    <recommendedName>
        <fullName evidence="2">Sulfurtransferase</fullName>
    </recommendedName>
</protein>
<feature type="domain" description="Rhodanese" evidence="4">
    <location>
        <begin position="329"/>
        <end position="441"/>
    </location>
</feature>
<feature type="domain" description="Rhodanese" evidence="4">
    <location>
        <begin position="188"/>
        <end position="297"/>
    </location>
</feature>
<gene>
    <name evidence="5" type="ORF">FJY68_11650</name>
</gene>
<dbReference type="PROSITE" id="PS50206">
    <property type="entry name" value="RHODANESE_3"/>
    <property type="match status" value="2"/>
</dbReference>
<keyword evidence="2" id="KW-0808">Transferase</keyword>
<organism evidence="5 6">
    <name type="scientific">candidate division WOR-3 bacterium</name>
    <dbReference type="NCBI Taxonomy" id="2052148"/>
    <lineage>
        <taxon>Bacteria</taxon>
        <taxon>Bacteria division WOR-3</taxon>
    </lineage>
</organism>
<dbReference type="PROSITE" id="PS00683">
    <property type="entry name" value="RHODANESE_2"/>
    <property type="match status" value="1"/>
</dbReference>
<dbReference type="InterPro" id="IPR036873">
    <property type="entry name" value="Rhodanese-like_dom_sf"/>
</dbReference>
<feature type="region of interest" description="Disordered" evidence="3">
    <location>
        <begin position="61"/>
        <end position="82"/>
    </location>
</feature>
<dbReference type="EMBL" id="VGIR01000092">
    <property type="protein sequence ID" value="MBM3332481.1"/>
    <property type="molecule type" value="Genomic_DNA"/>
</dbReference>
<dbReference type="CDD" id="cd01449">
    <property type="entry name" value="TST_Repeat_2"/>
    <property type="match status" value="1"/>
</dbReference>
<dbReference type="GO" id="GO:0004792">
    <property type="term" value="F:thiosulfate-cyanide sulfurtransferase activity"/>
    <property type="evidence" value="ECO:0007669"/>
    <property type="project" value="InterPro"/>
</dbReference>
<dbReference type="PANTHER" id="PTHR43855">
    <property type="entry name" value="THIOSULFATE SULFURTRANSFERASE"/>
    <property type="match status" value="1"/>
</dbReference>
<name>A0A937XIZ4_UNCW3</name>
<dbReference type="InterPro" id="IPR001307">
    <property type="entry name" value="Thiosulphate_STrfase_CS"/>
</dbReference>
<dbReference type="InterPro" id="IPR001763">
    <property type="entry name" value="Rhodanese-like_dom"/>
</dbReference>
<evidence type="ECO:0000256" key="1">
    <source>
        <dbReference type="ARBA" id="ARBA00022737"/>
    </source>
</evidence>
<dbReference type="InterPro" id="IPR051126">
    <property type="entry name" value="Thiosulfate_sulfurtransferase"/>
</dbReference>
<dbReference type="CDD" id="cd01448">
    <property type="entry name" value="TST_Repeat_1"/>
    <property type="match status" value="1"/>
</dbReference>
<dbReference type="PANTHER" id="PTHR43855:SF1">
    <property type="entry name" value="THIOSULFATE SULFURTRANSFERASE"/>
    <property type="match status" value="1"/>
</dbReference>
<dbReference type="Proteomes" id="UP000779900">
    <property type="component" value="Unassembled WGS sequence"/>
</dbReference>
<proteinExistence type="predicted"/>
<dbReference type="SMART" id="SM00450">
    <property type="entry name" value="RHOD"/>
    <property type="match status" value="2"/>
</dbReference>
<dbReference type="SUPFAM" id="SSF52821">
    <property type="entry name" value="Rhodanese/Cell cycle control phosphatase"/>
    <property type="match status" value="2"/>
</dbReference>
<keyword evidence="1" id="KW-0677">Repeat</keyword>
<evidence type="ECO:0000313" key="5">
    <source>
        <dbReference type="EMBL" id="MBM3332481.1"/>
    </source>
</evidence>
<sequence>MPEALLARLRCDRVEGDDRAREPPGSGEQHQGRGENSPTCRSGRRPQARTDAACAACQVRSQPKAHGRHPLNQSPHYGAQPARECRIPDIADPNRDPPMRPGDAHRSPLVIARTTSLVKPGLLDCSLPGVYHLCMKSSDLPPHSLSKANRGRSRRLAALLLVLAGVGSAVAATSDLIKTTEWLAANLDRPDVRIVDLRYGIEFYWQAHVPGAVHLYPDVLTWPENGAAAKPISPEVFAQVLGRLGITDTTTVVAYSEVIDSLSPYLTWMLDYIGHKRQVLIAGELDRWRTEGRPLSQDYARTQTTVYRLPAELNAGIRARLSDVKAALGDKKTVILDVRSPAMFSGDAGYNKRRGHIPGSINRPWLRDLTGEYTWRDTAELRKEYKQLGVTPDKRVIITCTRGYRSTTTYVTLKHLLGYPNVAVYDGSFSEWSDAAELPVATGPK</sequence>
<accession>A0A937XIZ4</accession>
<dbReference type="PROSITE" id="PS00380">
    <property type="entry name" value="RHODANESE_1"/>
    <property type="match status" value="1"/>
</dbReference>
<evidence type="ECO:0000256" key="2">
    <source>
        <dbReference type="RuleBase" id="RU000507"/>
    </source>
</evidence>
<reference evidence="5" key="1">
    <citation type="submission" date="2019-03" db="EMBL/GenBank/DDBJ databases">
        <title>Lake Tanganyika Metagenome-Assembled Genomes (MAGs).</title>
        <authorList>
            <person name="Tran P."/>
        </authorList>
    </citation>
    <scope>NUCLEOTIDE SEQUENCE</scope>
    <source>
        <strain evidence="5">K_DeepCast_150m_m2_040</strain>
    </source>
</reference>
<feature type="compositionally biased region" description="Basic and acidic residues" evidence="3">
    <location>
        <begin position="9"/>
        <end position="22"/>
    </location>
</feature>
<evidence type="ECO:0000256" key="3">
    <source>
        <dbReference type="SAM" id="MobiDB-lite"/>
    </source>
</evidence>
<dbReference type="Pfam" id="PF00581">
    <property type="entry name" value="Rhodanese"/>
    <property type="match status" value="2"/>
</dbReference>
<evidence type="ECO:0000313" key="6">
    <source>
        <dbReference type="Proteomes" id="UP000779900"/>
    </source>
</evidence>
<dbReference type="Gene3D" id="3.40.250.10">
    <property type="entry name" value="Rhodanese-like domain"/>
    <property type="match status" value="2"/>
</dbReference>